<dbReference type="EC" id="3.1.3.-" evidence="2"/>
<dbReference type="EMBL" id="JBHSQH010000001">
    <property type="protein sequence ID" value="MFC5969852.1"/>
    <property type="molecule type" value="Genomic_DNA"/>
</dbReference>
<accession>A0ABD5RH24</accession>
<proteinExistence type="predicted"/>
<dbReference type="InterPro" id="IPR023214">
    <property type="entry name" value="HAD_sf"/>
</dbReference>
<sequence length="208" mass="22369">MTTVSFDLFGTLVATPAVTDPSEAVATELRQRGVALPDDWRTAYREPHEQVEPGRERSLVAHARDTLASRGVEVRHGTVHRAVRAAFEKPVETRLGARAAVTTAAERGSVAVLSNCSVPGLVERTLRRSTVDESLFDAVVASVDSGWRKPHRRAFEAVATATETRPADLIHVGDDPETDGGVSAVGGRAILVDETPLTNLSDRLTEAR</sequence>
<dbReference type="Proteomes" id="UP001596099">
    <property type="component" value="Unassembled WGS sequence"/>
</dbReference>
<dbReference type="Gene3D" id="3.40.50.1000">
    <property type="entry name" value="HAD superfamily/HAD-like"/>
    <property type="match status" value="1"/>
</dbReference>
<evidence type="ECO:0000256" key="1">
    <source>
        <dbReference type="ARBA" id="ARBA00022801"/>
    </source>
</evidence>
<dbReference type="RefSeq" id="WP_247418219.1">
    <property type="nucleotide sequence ID" value="NZ_JALLGW010000001.1"/>
</dbReference>
<reference evidence="2 3" key="1">
    <citation type="journal article" date="2019" name="Int. J. Syst. Evol. Microbiol.">
        <title>The Global Catalogue of Microorganisms (GCM) 10K type strain sequencing project: providing services to taxonomists for standard genome sequencing and annotation.</title>
        <authorList>
            <consortium name="The Broad Institute Genomics Platform"/>
            <consortium name="The Broad Institute Genome Sequencing Center for Infectious Disease"/>
            <person name="Wu L."/>
            <person name="Ma J."/>
        </authorList>
    </citation>
    <scope>NUCLEOTIDE SEQUENCE [LARGE SCALE GENOMIC DNA]</scope>
    <source>
        <strain evidence="2 3">CGMCC 1.12543</strain>
    </source>
</reference>
<dbReference type="PANTHER" id="PTHR43316">
    <property type="entry name" value="HYDROLASE, HALOACID DELAHOGENASE-RELATED"/>
    <property type="match status" value="1"/>
</dbReference>
<dbReference type="GO" id="GO:0016787">
    <property type="term" value="F:hydrolase activity"/>
    <property type="evidence" value="ECO:0007669"/>
    <property type="project" value="UniProtKB-KW"/>
</dbReference>
<evidence type="ECO:0000313" key="2">
    <source>
        <dbReference type="EMBL" id="MFC5969852.1"/>
    </source>
</evidence>
<dbReference type="PANTHER" id="PTHR43316:SF3">
    <property type="entry name" value="HALOACID DEHALOGENASE, TYPE II (AFU_ORTHOLOGUE AFUA_2G07750)-RELATED"/>
    <property type="match status" value="1"/>
</dbReference>
<gene>
    <name evidence="2" type="ORF">ACFPYI_00770</name>
</gene>
<protein>
    <submittedName>
        <fullName evidence="2">HAD family hydrolase</fullName>
        <ecNumber evidence="2">3.1.3.-</ecNumber>
    </submittedName>
</protein>
<organism evidence="2 3">
    <name type="scientific">Halomarina salina</name>
    <dbReference type="NCBI Taxonomy" id="1872699"/>
    <lineage>
        <taxon>Archaea</taxon>
        <taxon>Methanobacteriati</taxon>
        <taxon>Methanobacteriota</taxon>
        <taxon>Stenosarchaea group</taxon>
        <taxon>Halobacteria</taxon>
        <taxon>Halobacteriales</taxon>
        <taxon>Natronomonadaceae</taxon>
        <taxon>Halomarina</taxon>
    </lineage>
</organism>
<keyword evidence="3" id="KW-1185">Reference proteome</keyword>
<comment type="caution">
    <text evidence="2">The sequence shown here is derived from an EMBL/GenBank/DDBJ whole genome shotgun (WGS) entry which is preliminary data.</text>
</comment>
<dbReference type="Gene3D" id="1.10.150.400">
    <property type="match status" value="1"/>
</dbReference>
<dbReference type="Pfam" id="PF00702">
    <property type="entry name" value="Hydrolase"/>
    <property type="match status" value="1"/>
</dbReference>
<dbReference type="InterPro" id="IPR051540">
    <property type="entry name" value="S-2-haloacid_dehalogenase"/>
</dbReference>
<dbReference type="SUPFAM" id="SSF56784">
    <property type="entry name" value="HAD-like"/>
    <property type="match status" value="1"/>
</dbReference>
<evidence type="ECO:0000313" key="3">
    <source>
        <dbReference type="Proteomes" id="UP001596099"/>
    </source>
</evidence>
<name>A0ABD5RH24_9EURY</name>
<keyword evidence="1 2" id="KW-0378">Hydrolase</keyword>
<dbReference type="InterPro" id="IPR036412">
    <property type="entry name" value="HAD-like_sf"/>
</dbReference>
<dbReference type="AlphaFoldDB" id="A0ABD5RH24"/>